<dbReference type="GeneID" id="41609700"/>
<accession>A0A5C0SQ06</accession>
<name>A0A5C0SQ06_9EURY</name>
<dbReference type="RefSeq" id="WP_148882936.1">
    <property type="nucleotide sequence ID" value="NZ_CP041932.1"/>
</dbReference>
<dbReference type="Proteomes" id="UP000322631">
    <property type="component" value="Chromosome"/>
</dbReference>
<sequence>MEEIVVRSWDNPIIRESYEWMLRVGRKLKEKLVLVGGWATYLQAQNLDSRALPSLDIDFVALKENFRGIEKHLLADNFVPVSFRYIKYYHETLDGGLKEISLEDSKRIPPLNLENCFWTSYGMKR</sequence>
<protein>
    <submittedName>
        <fullName evidence="1">Uncharacterized protein</fullName>
    </submittedName>
</protein>
<reference evidence="1 2" key="1">
    <citation type="submission" date="2019-07" db="EMBL/GenBank/DDBJ databases">
        <title>Complete genome of Thermococcus acidophilus.</title>
        <authorList>
            <person name="Li X."/>
        </authorList>
    </citation>
    <scope>NUCLEOTIDE SEQUENCE [LARGE SCALE GENOMIC DNA]</scope>
    <source>
        <strain evidence="1 2">SY113</strain>
    </source>
</reference>
<dbReference type="AlphaFoldDB" id="A0A5C0SQ06"/>
<dbReference type="KEGG" id="them:FPV09_07555"/>
<organism evidence="1 2">
    <name type="scientific">Thermococcus aciditolerans</name>
    <dbReference type="NCBI Taxonomy" id="2598455"/>
    <lineage>
        <taxon>Archaea</taxon>
        <taxon>Methanobacteriati</taxon>
        <taxon>Methanobacteriota</taxon>
        <taxon>Thermococci</taxon>
        <taxon>Thermococcales</taxon>
        <taxon>Thermococcaceae</taxon>
        <taxon>Thermococcus</taxon>
    </lineage>
</organism>
<dbReference type="EMBL" id="CP041932">
    <property type="protein sequence ID" value="QEK14969.1"/>
    <property type="molecule type" value="Genomic_DNA"/>
</dbReference>
<gene>
    <name evidence="1" type="ORF">FPV09_07555</name>
</gene>
<proteinExistence type="predicted"/>
<keyword evidence="2" id="KW-1185">Reference proteome</keyword>
<evidence type="ECO:0000313" key="1">
    <source>
        <dbReference type="EMBL" id="QEK14969.1"/>
    </source>
</evidence>
<evidence type="ECO:0000313" key="2">
    <source>
        <dbReference type="Proteomes" id="UP000322631"/>
    </source>
</evidence>